<protein>
    <submittedName>
        <fullName evidence="1">Uncharacterized protein</fullName>
    </submittedName>
</protein>
<name>A0AAD6WW28_9AGAR</name>
<reference evidence="1" key="1">
    <citation type="submission" date="2023-03" db="EMBL/GenBank/DDBJ databases">
        <title>Massive genome expansion in bonnet fungi (Mycena s.s.) driven by repeated elements and novel gene families across ecological guilds.</title>
        <authorList>
            <consortium name="Lawrence Berkeley National Laboratory"/>
            <person name="Harder C.B."/>
            <person name="Miyauchi S."/>
            <person name="Viragh M."/>
            <person name="Kuo A."/>
            <person name="Thoen E."/>
            <person name="Andreopoulos B."/>
            <person name="Lu D."/>
            <person name="Skrede I."/>
            <person name="Drula E."/>
            <person name="Henrissat B."/>
            <person name="Morin E."/>
            <person name="Kohler A."/>
            <person name="Barry K."/>
            <person name="LaButti K."/>
            <person name="Morin E."/>
            <person name="Salamov A."/>
            <person name="Lipzen A."/>
            <person name="Mereny Z."/>
            <person name="Hegedus B."/>
            <person name="Baldrian P."/>
            <person name="Stursova M."/>
            <person name="Weitz H."/>
            <person name="Taylor A."/>
            <person name="Grigoriev I.V."/>
            <person name="Nagy L.G."/>
            <person name="Martin F."/>
            <person name="Kauserud H."/>
        </authorList>
    </citation>
    <scope>NUCLEOTIDE SEQUENCE</scope>
    <source>
        <strain evidence="1">CBHHK200</strain>
    </source>
</reference>
<accession>A0AAD6WW28</accession>
<proteinExistence type="predicted"/>
<dbReference type="AlphaFoldDB" id="A0AAD6WW28"/>
<evidence type="ECO:0000313" key="2">
    <source>
        <dbReference type="Proteomes" id="UP001218188"/>
    </source>
</evidence>
<evidence type="ECO:0000313" key="1">
    <source>
        <dbReference type="EMBL" id="KAJ7023304.1"/>
    </source>
</evidence>
<dbReference type="EMBL" id="JARJCM010000190">
    <property type="protein sequence ID" value="KAJ7023304.1"/>
    <property type="molecule type" value="Genomic_DNA"/>
</dbReference>
<sequence>MAEQFVVLCGYEGDEDVPSREARNGYPPRLRDYARRGAWIFLGAGRPVLFYGVGTRTKERQIREILDHGHLLHRFGNNLLRYDHTLGSRAYRIPTCTSEERIFDNSLPVSPVAVDPMQNSPTTLQGANAK</sequence>
<comment type="caution">
    <text evidence="1">The sequence shown here is derived from an EMBL/GenBank/DDBJ whole genome shotgun (WGS) entry which is preliminary data.</text>
</comment>
<keyword evidence="2" id="KW-1185">Reference proteome</keyword>
<organism evidence="1 2">
    <name type="scientific">Mycena alexandri</name>
    <dbReference type="NCBI Taxonomy" id="1745969"/>
    <lineage>
        <taxon>Eukaryota</taxon>
        <taxon>Fungi</taxon>
        <taxon>Dikarya</taxon>
        <taxon>Basidiomycota</taxon>
        <taxon>Agaricomycotina</taxon>
        <taxon>Agaricomycetes</taxon>
        <taxon>Agaricomycetidae</taxon>
        <taxon>Agaricales</taxon>
        <taxon>Marasmiineae</taxon>
        <taxon>Mycenaceae</taxon>
        <taxon>Mycena</taxon>
    </lineage>
</organism>
<gene>
    <name evidence="1" type="ORF">C8F04DRAFT_1193555</name>
</gene>
<dbReference type="Proteomes" id="UP001218188">
    <property type="component" value="Unassembled WGS sequence"/>
</dbReference>